<keyword evidence="3" id="KW-1185">Reference proteome</keyword>
<proteinExistence type="predicted"/>
<comment type="caution">
    <text evidence="2">The sequence shown here is derived from an EMBL/GenBank/DDBJ whole genome shotgun (WGS) entry which is preliminary data.</text>
</comment>
<feature type="compositionally biased region" description="Basic and acidic residues" evidence="1">
    <location>
        <begin position="1014"/>
        <end position="1024"/>
    </location>
</feature>
<feature type="region of interest" description="Disordered" evidence="1">
    <location>
        <begin position="268"/>
        <end position="300"/>
    </location>
</feature>
<protein>
    <submittedName>
        <fullName evidence="2">Uncharacterized protein</fullName>
    </submittedName>
</protein>
<accession>A0AAE0FB26</accession>
<evidence type="ECO:0000313" key="3">
    <source>
        <dbReference type="Proteomes" id="UP001190700"/>
    </source>
</evidence>
<feature type="compositionally biased region" description="Polar residues" evidence="1">
    <location>
        <begin position="207"/>
        <end position="218"/>
    </location>
</feature>
<dbReference type="Proteomes" id="UP001190700">
    <property type="component" value="Unassembled WGS sequence"/>
</dbReference>
<gene>
    <name evidence="2" type="ORF">CYMTET_34370</name>
</gene>
<sequence length="1717" mass="183497">SSVTLLEVAISAVEMLQHLPLPNSLSLRVPSAEADKIAEWMDDVEEQLRAGMTAAGIHCGAGSISMQVLQQWGAHLVGKYALAPALGSAAMLARRGAQGHLAACAESLKAQVSAEGVLQAISKLVCMLGVEYLQQSGVELRLDILDRDNMPSSVLELNEAVELALAVRCVTRLQVLQLESFGVDVSRLGGVRSAADLREQLQQIKKTLQQGPSETPARQLQLVPLPDPPPMDLPGGFSTPTPGALPAGEVVGMKATPSQLQLELMPGEHQPHAGQDGAPSPSSPQPLALPSPGASGGGFGAGAGGVRLEALAVGGGRRDNVLSAVQAVESMPLDVCDLMRQDGGAHGEAASRAWQRLTRVHPPMRDGVATPQVGLVDLLSEVMLAAVEVNEALAGEEQRAADATWLTPALSFLSLVRRLPRALHRQLWGSLHPVEMQTILESLAGAAKRPKVELVLHTLLRQMPAPSLKTALVEAAQEMLPAQLGLLCRRAVEHVEAGTGVATTHQLIDELEPEAAITLGGFLFGDWVKEKVDKELKIIKEDPLLDIGDDGTYTKRELKKVVSGGVEAKALHTGVAQMENAAEACDLVDMLKVLIRPLEQQLLIDMFIEVGSSAGGKELVRMLAAAAQHAGTDVLPELITQLGSDLGRQDLRAWVCLALKQALELTQAKESLLDAMLEHTDVGNLQAVVEGLTRQVEQHRLEVIVGEVAYSLSRAKLLEMYCTAALEMSSKGVAQLIGLAMQHAEKKVVVDMATELARQMPPPKALSFMKAMMKEGAAVEFVEVERAVAAREMGDTRLIKEIVSLTRCIDMNKVRANVVGLGPSHATQEDLAEIARQVTGHLEEPLLQQLSGDLAAACAVKDLRVLIASMGRATTVGGLQELVRRLVDVGRLADLQKCTISVMEYKSDAKENMLLKAVPSLNPSKLQGLLEQLASHVERRVAEELMQRALRDLSEVQLFDVLMCMSFRMQPAEITELIARIVELAAGDVARLVAFRTLCLMHPSQAAQFVEAMGHSKQEAEPREPASQPGEAAHGDWSELGARLRGLTGVADVHEGPAALGEELKTRIVKQQVSISRLKTLLSALHHHPKASRTSLLQMLASAARELEAGRLRELVESSMREGDDMAMLRVVGAVGQLLHQEQLEELVRQLSSDISLFAMQEYLGSATQGLTSAKEEALMGGFWEVADEDARRALLESLALAANLQHAAAIVTAVTGNSILMDTGKVQEVLSAAVDASLEPCSATRMPRCAPTLPAVLLTQAISQVDGAAGMEMVADLVASLSFPAAIDFVQRLLLGDRPLSLEDDLGTRLTTVRSMAAGASETSDAIEGGVSASRMSMVSSEIRTSLAKLLRDHAAAVSVEANLQAALVSIDDQAGLGAAVKQIMGRLDTLDRWQGAGKLNTVVAEAVRRSSRGGVAIMVSALASCGSRKQLLDIVRKLLESLSLPTLGYCISCAQQQVADEKERAVSRVVDSADVIKIQALLESMVGLVEDQLLGGAIATRIDGLDGSTLQAALCVAGQHLEASELSTLMLNIFPLLALEDVINTLLKQLVNSMEPTKAVDFVENFMVQEESVSAVRNKLHSLRSISRGGKTSQDVKTVSNLMLSNELAQLTDHMGKEGLTSGIRQMHAHVQGKQLQDLLKQLVHMLPTDDAVLRQLLSGIAIDKGSSKRLVASLANVVQGSALQALVRDIAVGCQLKTLHTYTNRLAPPPILET</sequence>
<organism evidence="2 3">
    <name type="scientific">Cymbomonas tetramitiformis</name>
    <dbReference type="NCBI Taxonomy" id="36881"/>
    <lineage>
        <taxon>Eukaryota</taxon>
        <taxon>Viridiplantae</taxon>
        <taxon>Chlorophyta</taxon>
        <taxon>Pyramimonadophyceae</taxon>
        <taxon>Pyramimonadales</taxon>
        <taxon>Pyramimonadaceae</taxon>
        <taxon>Cymbomonas</taxon>
    </lineage>
</organism>
<evidence type="ECO:0000256" key="1">
    <source>
        <dbReference type="SAM" id="MobiDB-lite"/>
    </source>
</evidence>
<name>A0AAE0FB26_9CHLO</name>
<feature type="region of interest" description="Disordered" evidence="1">
    <location>
        <begin position="1012"/>
        <end position="1034"/>
    </location>
</feature>
<reference evidence="2 3" key="1">
    <citation type="journal article" date="2015" name="Genome Biol. Evol.">
        <title>Comparative Genomics of a Bacterivorous Green Alga Reveals Evolutionary Causalities and Consequences of Phago-Mixotrophic Mode of Nutrition.</title>
        <authorList>
            <person name="Burns J.A."/>
            <person name="Paasch A."/>
            <person name="Narechania A."/>
            <person name="Kim E."/>
        </authorList>
    </citation>
    <scope>NUCLEOTIDE SEQUENCE [LARGE SCALE GENOMIC DNA]</scope>
    <source>
        <strain evidence="2 3">PLY_AMNH</strain>
    </source>
</reference>
<feature type="region of interest" description="Disordered" evidence="1">
    <location>
        <begin position="207"/>
        <end position="249"/>
    </location>
</feature>
<feature type="non-terminal residue" evidence="2">
    <location>
        <position position="1"/>
    </location>
</feature>
<evidence type="ECO:0000313" key="2">
    <source>
        <dbReference type="EMBL" id="KAK3256496.1"/>
    </source>
</evidence>
<dbReference type="EMBL" id="LGRX02021608">
    <property type="protein sequence ID" value="KAK3256496.1"/>
    <property type="molecule type" value="Genomic_DNA"/>
</dbReference>